<dbReference type="InterPro" id="IPR037069">
    <property type="entry name" value="AcylCoA_DH/ox_N_sf"/>
</dbReference>
<dbReference type="InterPro" id="IPR036250">
    <property type="entry name" value="AcylCo_DH-like_C"/>
</dbReference>
<protein>
    <submittedName>
        <fullName evidence="8">Acyl-CoA dehydrogenase</fullName>
    </submittedName>
</protein>
<dbReference type="OrthoDB" id="9769473at2"/>
<evidence type="ECO:0000313" key="9">
    <source>
        <dbReference type="Proteomes" id="UP000252174"/>
    </source>
</evidence>
<dbReference type="InterPro" id="IPR013786">
    <property type="entry name" value="AcylCoA_DH/ox_N"/>
</dbReference>
<evidence type="ECO:0000259" key="6">
    <source>
        <dbReference type="Pfam" id="PF02770"/>
    </source>
</evidence>
<dbReference type="GO" id="GO:0003995">
    <property type="term" value="F:acyl-CoA dehydrogenase activity"/>
    <property type="evidence" value="ECO:0007669"/>
    <property type="project" value="TreeGrafter"/>
</dbReference>
<proteinExistence type="inferred from homology"/>
<name>A0A369AM88_9BURK</name>
<dbReference type="GO" id="GO:0050660">
    <property type="term" value="F:flavin adenine dinucleotide binding"/>
    <property type="evidence" value="ECO:0007669"/>
    <property type="project" value="InterPro"/>
</dbReference>
<dbReference type="Gene3D" id="1.10.540.10">
    <property type="entry name" value="Acyl-CoA dehydrogenase/oxidase, N-terminal domain"/>
    <property type="match status" value="1"/>
</dbReference>
<dbReference type="Gene3D" id="2.40.110.10">
    <property type="entry name" value="Butyryl-CoA Dehydrogenase, subunit A, domain 2"/>
    <property type="match status" value="1"/>
</dbReference>
<evidence type="ECO:0000256" key="3">
    <source>
        <dbReference type="ARBA" id="ARBA00022630"/>
    </source>
</evidence>
<dbReference type="InterPro" id="IPR009100">
    <property type="entry name" value="AcylCoA_DH/oxidase_NM_dom_sf"/>
</dbReference>
<evidence type="ECO:0000259" key="7">
    <source>
        <dbReference type="Pfam" id="PF02771"/>
    </source>
</evidence>
<evidence type="ECO:0000256" key="1">
    <source>
        <dbReference type="ARBA" id="ARBA00001974"/>
    </source>
</evidence>
<dbReference type="FunFam" id="1.20.140.10:FF:000012">
    <property type="entry name" value="Acyl-CoA dehydrogenase fadE12"/>
    <property type="match status" value="1"/>
</dbReference>
<evidence type="ECO:0000256" key="2">
    <source>
        <dbReference type="ARBA" id="ARBA00009347"/>
    </source>
</evidence>
<organism evidence="8 9">
    <name type="scientific">Extensimonas vulgaris</name>
    <dbReference type="NCBI Taxonomy" id="1031594"/>
    <lineage>
        <taxon>Bacteria</taxon>
        <taxon>Pseudomonadati</taxon>
        <taxon>Pseudomonadota</taxon>
        <taxon>Betaproteobacteria</taxon>
        <taxon>Burkholderiales</taxon>
        <taxon>Comamonadaceae</taxon>
        <taxon>Extensimonas</taxon>
    </lineage>
</organism>
<gene>
    <name evidence="8" type="ORF">DFR45_10525</name>
</gene>
<dbReference type="Gene3D" id="1.20.140.10">
    <property type="entry name" value="Butyryl-CoA Dehydrogenase, subunit A, domain 3"/>
    <property type="match status" value="1"/>
</dbReference>
<dbReference type="Pfam" id="PF02771">
    <property type="entry name" value="Acyl-CoA_dh_N"/>
    <property type="match status" value="1"/>
</dbReference>
<dbReference type="PANTHER" id="PTHR43884">
    <property type="entry name" value="ACYL-COA DEHYDROGENASE"/>
    <property type="match status" value="1"/>
</dbReference>
<feature type="domain" description="Acyl-CoA oxidase/dehydrogenase middle" evidence="6">
    <location>
        <begin position="121"/>
        <end position="202"/>
    </location>
</feature>
<keyword evidence="3" id="KW-0285">Flavoprotein</keyword>
<sequence length="388" mass="42852">MDFQLTQEQRMIYEYGDRISQQFDHSYWRTYAEKNEPPAELYKQIANDGFLGIMVPEAYGGAGQGMTEMLLFMEGLSNNGIPLLNLVVGPTMTMGLIAKHASEDMKRRLLPGGCADEIRFCFAITEPNAGSNSMEITTIAKPDGKGGFRLTGQKVFITDANRADYAMVVTRTTPRAEVKKKTDGFTIFMVDMKKKGISKTLIPVGFPVPETQWQLFFDDVELTEDDVLGEVGKGFAILFDTLNPERIILAGLCTGVGRFALKKAVAYANDRKVFNNTPIGAHQGVQHPLAIAYSEIEMASLMARKAAWAFDQNLPCGEYANIAKYAAAEAGIHAVDAAIQTHGGNGFTKEYGIYDLYGLVRLLRTAPLNREMVLNYIGEHVLGLPRSY</sequence>
<comment type="caution">
    <text evidence="8">The sequence shown here is derived from an EMBL/GenBank/DDBJ whole genome shotgun (WGS) entry which is preliminary data.</text>
</comment>
<dbReference type="InterPro" id="IPR046373">
    <property type="entry name" value="Acyl-CoA_Oxase/DH_mid-dom_sf"/>
</dbReference>
<feature type="domain" description="Acyl-CoA dehydrogenase/oxidase C-terminal" evidence="5">
    <location>
        <begin position="232"/>
        <end position="381"/>
    </location>
</feature>
<dbReference type="Proteomes" id="UP000252174">
    <property type="component" value="Unassembled WGS sequence"/>
</dbReference>
<reference evidence="8 9" key="1">
    <citation type="submission" date="2018-07" db="EMBL/GenBank/DDBJ databases">
        <title>Genomic Encyclopedia of Type Strains, Phase IV (KMG-IV): sequencing the most valuable type-strain genomes for metagenomic binning, comparative biology and taxonomic classification.</title>
        <authorList>
            <person name="Goeker M."/>
        </authorList>
    </citation>
    <scope>NUCLEOTIDE SEQUENCE [LARGE SCALE GENOMIC DNA]</scope>
    <source>
        <strain evidence="8 9">DSM 100911</strain>
    </source>
</reference>
<feature type="domain" description="Acyl-CoA dehydrogenase/oxidase N-terminal" evidence="7">
    <location>
        <begin position="6"/>
        <end position="115"/>
    </location>
</feature>
<dbReference type="SUPFAM" id="SSF47203">
    <property type="entry name" value="Acyl-CoA dehydrogenase C-terminal domain-like"/>
    <property type="match status" value="1"/>
</dbReference>
<dbReference type="InterPro" id="IPR009075">
    <property type="entry name" value="AcylCo_DH/oxidase_C"/>
</dbReference>
<dbReference type="EMBL" id="QPJU01000005">
    <property type="protein sequence ID" value="RCX09396.1"/>
    <property type="molecule type" value="Genomic_DNA"/>
</dbReference>
<dbReference type="AlphaFoldDB" id="A0A369AM88"/>
<comment type="similarity">
    <text evidence="2">Belongs to the acyl-CoA dehydrogenase family.</text>
</comment>
<dbReference type="InterPro" id="IPR006091">
    <property type="entry name" value="Acyl-CoA_Oxase/DH_mid-dom"/>
</dbReference>
<dbReference type="Pfam" id="PF00441">
    <property type="entry name" value="Acyl-CoA_dh_1"/>
    <property type="match status" value="1"/>
</dbReference>
<comment type="cofactor">
    <cofactor evidence="1">
        <name>FAD</name>
        <dbReference type="ChEBI" id="CHEBI:57692"/>
    </cofactor>
</comment>
<evidence type="ECO:0000313" key="8">
    <source>
        <dbReference type="EMBL" id="RCX09396.1"/>
    </source>
</evidence>
<dbReference type="Pfam" id="PF02770">
    <property type="entry name" value="Acyl-CoA_dh_M"/>
    <property type="match status" value="1"/>
</dbReference>
<keyword evidence="9" id="KW-1185">Reference proteome</keyword>
<keyword evidence="4" id="KW-0274">FAD</keyword>
<evidence type="ECO:0000256" key="4">
    <source>
        <dbReference type="ARBA" id="ARBA00022827"/>
    </source>
</evidence>
<dbReference type="PANTHER" id="PTHR43884:SF12">
    <property type="entry name" value="ISOVALERYL-COA DEHYDROGENASE, MITOCHONDRIAL-RELATED"/>
    <property type="match status" value="1"/>
</dbReference>
<dbReference type="CDD" id="cd00567">
    <property type="entry name" value="ACAD"/>
    <property type="match status" value="1"/>
</dbReference>
<dbReference type="SUPFAM" id="SSF56645">
    <property type="entry name" value="Acyl-CoA dehydrogenase NM domain-like"/>
    <property type="match status" value="1"/>
</dbReference>
<evidence type="ECO:0000259" key="5">
    <source>
        <dbReference type="Pfam" id="PF00441"/>
    </source>
</evidence>
<accession>A0A369AM88</accession>
<dbReference type="RefSeq" id="WP_114483276.1">
    <property type="nucleotide sequence ID" value="NZ_QPJU01000005.1"/>
</dbReference>